<dbReference type="OrthoDB" id="8018451at2759"/>
<gene>
    <name evidence="2" type="ORF">FKW44_002063</name>
</gene>
<dbReference type="Proteomes" id="UP000595437">
    <property type="component" value="Chromosome 2"/>
</dbReference>
<sequence length="78" mass="8859">MEETREEACSLTAFKASTFCHQDPKMWFDILEIMFKSNDIKKSGQDSHTQQGCCRRTSSARSPTSSPDLEIRTLPTKS</sequence>
<organism evidence="2 3">
    <name type="scientific">Caligus rogercresseyi</name>
    <name type="common">Sea louse</name>
    <dbReference type="NCBI Taxonomy" id="217165"/>
    <lineage>
        <taxon>Eukaryota</taxon>
        <taxon>Metazoa</taxon>
        <taxon>Ecdysozoa</taxon>
        <taxon>Arthropoda</taxon>
        <taxon>Crustacea</taxon>
        <taxon>Multicrustacea</taxon>
        <taxon>Hexanauplia</taxon>
        <taxon>Copepoda</taxon>
        <taxon>Siphonostomatoida</taxon>
        <taxon>Caligidae</taxon>
        <taxon>Caligus</taxon>
    </lineage>
</organism>
<protein>
    <submittedName>
        <fullName evidence="2">Uncharacterized protein</fullName>
    </submittedName>
</protein>
<dbReference type="AlphaFoldDB" id="A0A7T8KJP4"/>
<accession>A0A7T8KJP4</accession>
<proteinExistence type="predicted"/>
<reference evidence="3" key="1">
    <citation type="submission" date="2021-01" db="EMBL/GenBank/DDBJ databases">
        <title>Caligus Genome Assembly.</title>
        <authorList>
            <person name="Gallardo-Escarate C."/>
        </authorList>
    </citation>
    <scope>NUCLEOTIDE SEQUENCE [LARGE SCALE GENOMIC DNA]</scope>
</reference>
<feature type="region of interest" description="Disordered" evidence="1">
    <location>
        <begin position="41"/>
        <end position="78"/>
    </location>
</feature>
<dbReference type="EMBL" id="CP045891">
    <property type="protein sequence ID" value="QQP57164.1"/>
    <property type="molecule type" value="Genomic_DNA"/>
</dbReference>
<evidence type="ECO:0000313" key="2">
    <source>
        <dbReference type="EMBL" id="QQP57164.1"/>
    </source>
</evidence>
<evidence type="ECO:0000313" key="3">
    <source>
        <dbReference type="Proteomes" id="UP000595437"/>
    </source>
</evidence>
<name>A0A7T8KJP4_CALRO</name>
<evidence type="ECO:0000256" key="1">
    <source>
        <dbReference type="SAM" id="MobiDB-lite"/>
    </source>
</evidence>
<keyword evidence="3" id="KW-1185">Reference proteome</keyword>
<feature type="compositionally biased region" description="Low complexity" evidence="1">
    <location>
        <begin position="55"/>
        <end position="67"/>
    </location>
</feature>